<protein>
    <submittedName>
        <fullName evidence="6">Cytochrome b5-related protein</fullName>
    </submittedName>
</protein>
<organism evidence="6 7">
    <name type="scientific">Frankliniella fusca</name>
    <dbReference type="NCBI Taxonomy" id="407009"/>
    <lineage>
        <taxon>Eukaryota</taxon>
        <taxon>Metazoa</taxon>
        <taxon>Ecdysozoa</taxon>
        <taxon>Arthropoda</taxon>
        <taxon>Hexapoda</taxon>
        <taxon>Insecta</taxon>
        <taxon>Pterygota</taxon>
        <taxon>Neoptera</taxon>
        <taxon>Paraneoptera</taxon>
        <taxon>Thysanoptera</taxon>
        <taxon>Terebrantia</taxon>
        <taxon>Thripoidea</taxon>
        <taxon>Thripidae</taxon>
        <taxon>Frankliniella</taxon>
    </lineage>
</organism>
<evidence type="ECO:0000256" key="2">
    <source>
        <dbReference type="ARBA" id="ARBA00022723"/>
    </source>
</evidence>
<dbReference type="PANTHER" id="PTHR16740">
    <property type="entry name" value="CYTOCHROME B5-RELATED PROTEIN-RELATED"/>
    <property type="match status" value="1"/>
</dbReference>
<feature type="transmembrane region" description="Helical" evidence="4">
    <location>
        <begin position="295"/>
        <end position="312"/>
    </location>
</feature>
<keyword evidence="7" id="KW-1185">Reference proteome</keyword>
<dbReference type="Gene3D" id="3.10.120.10">
    <property type="entry name" value="Cytochrome b5-like heme/steroid binding domain"/>
    <property type="match status" value="1"/>
</dbReference>
<feature type="domain" description="Cytochrome b5 heme-binding" evidence="5">
    <location>
        <begin position="88"/>
        <end position="151"/>
    </location>
</feature>
<dbReference type="PROSITE" id="PS00191">
    <property type="entry name" value="CYTOCHROME_B5_1"/>
    <property type="match status" value="1"/>
</dbReference>
<name>A0AAE1H0N0_9NEOP</name>
<evidence type="ECO:0000256" key="1">
    <source>
        <dbReference type="ARBA" id="ARBA00022617"/>
    </source>
</evidence>
<reference evidence="6" key="1">
    <citation type="submission" date="2021-07" db="EMBL/GenBank/DDBJ databases">
        <authorList>
            <person name="Catto M.A."/>
            <person name="Jacobson A."/>
            <person name="Kennedy G."/>
            <person name="Labadie P."/>
            <person name="Hunt B.G."/>
            <person name="Srinivasan R."/>
        </authorList>
    </citation>
    <scope>NUCLEOTIDE SEQUENCE</scope>
    <source>
        <strain evidence="6">PL_HMW_Pooled</strain>
        <tissue evidence="6">Head</tissue>
    </source>
</reference>
<proteinExistence type="inferred from homology"/>
<keyword evidence="4" id="KW-1133">Transmembrane helix</keyword>
<comment type="caution">
    <text evidence="6">The sequence shown here is derived from an EMBL/GenBank/DDBJ whole genome shotgun (WGS) entry which is preliminary data.</text>
</comment>
<reference evidence="6" key="2">
    <citation type="journal article" date="2023" name="BMC Genomics">
        <title>Pest status, molecular evolution, and epigenetic factors derived from the genome assembly of Frankliniella fusca, a thysanopteran phytovirus vector.</title>
        <authorList>
            <person name="Catto M.A."/>
            <person name="Labadie P.E."/>
            <person name="Jacobson A.L."/>
            <person name="Kennedy G.G."/>
            <person name="Srinivasan R."/>
            <person name="Hunt B.G."/>
        </authorList>
    </citation>
    <scope>NUCLEOTIDE SEQUENCE</scope>
    <source>
        <strain evidence="6">PL_HMW_Pooled</strain>
    </source>
</reference>
<dbReference type="InterPro" id="IPR053100">
    <property type="entry name" value="Cytochrome_b5-related"/>
</dbReference>
<accession>A0AAE1H0N0</accession>
<evidence type="ECO:0000256" key="4">
    <source>
        <dbReference type="RuleBase" id="RU362121"/>
    </source>
</evidence>
<comment type="caution">
    <text evidence="4">Lacks conserved residue(s) required for the propagation of feature annotation.</text>
</comment>
<dbReference type="SMART" id="SM01117">
    <property type="entry name" value="Cyt-b5"/>
    <property type="match status" value="1"/>
</dbReference>
<dbReference type="InterPro" id="IPR001199">
    <property type="entry name" value="Cyt_B5-like_heme/steroid-bd"/>
</dbReference>
<dbReference type="EMBL" id="JAHWGI010000295">
    <property type="protein sequence ID" value="KAK3912539.1"/>
    <property type="molecule type" value="Genomic_DNA"/>
</dbReference>
<keyword evidence="3 4" id="KW-0408">Iron</keyword>
<comment type="similarity">
    <text evidence="4">Belongs to the cytochrome b5 family.</text>
</comment>
<keyword evidence="4" id="KW-0472">Membrane</keyword>
<dbReference type="PANTHER" id="PTHR16740:SF1">
    <property type="entry name" value="CYTOCHROME B5-RELATED PROTEIN-RELATED"/>
    <property type="match status" value="1"/>
</dbReference>
<feature type="transmembrane region" description="Helical" evidence="4">
    <location>
        <begin position="195"/>
        <end position="218"/>
    </location>
</feature>
<gene>
    <name evidence="6" type="ORF">KUF71_022127</name>
</gene>
<keyword evidence="2 4" id="KW-0479">Metal-binding</keyword>
<dbReference type="InterPro" id="IPR036400">
    <property type="entry name" value="Cyt_B5-like_heme/steroid_sf"/>
</dbReference>
<sequence length="484" mass="54354">MLERLRVKSSCADFLPLPHRMPPNVLRARPLGGECDCGQDHEQDAAVAAAAPGPPGRWQGLSWAYPKDRDKGLMATVDGWLEDRRGMDGAEGLWRVEDNLYDLTPFMERHPGGREWLELSKGMDVTELFFSHHISETAETLLPKFLVRPATAPRNSPFTFHRDGFYMQLRERARKALEATPKQVLRAAEQRSKNIVDALAVSTLLACFLAALLGSYLVGTAAGLLLSVTCSGAHNFSHQRHNWRRYYFELGFMSSREWMVSHAMSHHVFPNTLQDLEVTFFEPLVAFLPYPHKNLAVRYLSWGYCAVVYAALSHGQFVKRLQSLSLRWSDAVSLAVPAAMLLSGAPLLEVWLMWTWVLVVSSLYFGLQGLSAGHHHPHNYHEGDALGADDYGLMQIAATGNCTGLRGRDSLLFSLTHFGDHRLHHLFPTVDQAVLPFLESAFTDHMAQYRISAPSMSTWEAVRGKYLQMARRTPNPRPPGDSNH</sequence>
<dbReference type="SUPFAM" id="SSF55856">
    <property type="entry name" value="Cytochrome b5-like heme/steroid binding domain"/>
    <property type="match status" value="1"/>
</dbReference>
<keyword evidence="4" id="KW-0812">Transmembrane</keyword>
<dbReference type="AlphaFoldDB" id="A0AAE1H0N0"/>
<dbReference type="InterPro" id="IPR018506">
    <property type="entry name" value="Cyt_B5_heme-BS"/>
</dbReference>
<evidence type="ECO:0000259" key="5">
    <source>
        <dbReference type="PROSITE" id="PS50255"/>
    </source>
</evidence>
<dbReference type="Pfam" id="PF00173">
    <property type="entry name" value="Cyt-b5"/>
    <property type="match status" value="1"/>
</dbReference>
<feature type="transmembrane region" description="Helical" evidence="4">
    <location>
        <begin position="324"/>
        <end position="345"/>
    </location>
</feature>
<dbReference type="Proteomes" id="UP001219518">
    <property type="component" value="Unassembled WGS sequence"/>
</dbReference>
<evidence type="ECO:0000313" key="7">
    <source>
        <dbReference type="Proteomes" id="UP001219518"/>
    </source>
</evidence>
<dbReference type="GO" id="GO:0020037">
    <property type="term" value="F:heme binding"/>
    <property type="evidence" value="ECO:0007669"/>
    <property type="project" value="UniProtKB-UniRule"/>
</dbReference>
<keyword evidence="1 4" id="KW-0349">Heme</keyword>
<dbReference type="PROSITE" id="PS50255">
    <property type="entry name" value="CYTOCHROME_B5_2"/>
    <property type="match status" value="1"/>
</dbReference>
<evidence type="ECO:0000313" key="6">
    <source>
        <dbReference type="EMBL" id="KAK3912539.1"/>
    </source>
</evidence>
<evidence type="ECO:0000256" key="3">
    <source>
        <dbReference type="ARBA" id="ARBA00023004"/>
    </source>
</evidence>
<dbReference type="GO" id="GO:0046872">
    <property type="term" value="F:metal ion binding"/>
    <property type="evidence" value="ECO:0007669"/>
    <property type="project" value="UniProtKB-UniRule"/>
</dbReference>